<dbReference type="KEGG" id="osu:NT6N_22060"/>
<accession>A0AAT9FMD5</accession>
<protein>
    <submittedName>
        <fullName evidence="2">Uncharacterized protein</fullName>
    </submittedName>
</protein>
<gene>
    <name evidence="2" type="ORF">NT6N_22060</name>
</gene>
<organism evidence="2">
    <name type="scientific">Oceaniferula spumae</name>
    <dbReference type="NCBI Taxonomy" id="2979115"/>
    <lineage>
        <taxon>Bacteria</taxon>
        <taxon>Pseudomonadati</taxon>
        <taxon>Verrucomicrobiota</taxon>
        <taxon>Verrucomicrobiia</taxon>
        <taxon>Verrucomicrobiales</taxon>
        <taxon>Verrucomicrobiaceae</taxon>
        <taxon>Oceaniferula</taxon>
    </lineage>
</organism>
<keyword evidence="1" id="KW-0732">Signal</keyword>
<name>A0AAT9FMD5_9BACT</name>
<feature type="signal peptide" evidence="1">
    <location>
        <begin position="1"/>
        <end position="21"/>
    </location>
</feature>
<feature type="chain" id="PRO_5043781461" evidence="1">
    <location>
        <begin position="22"/>
        <end position="82"/>
    </location>
</feature>
<reference evidence="2" key="1">
    <citation type="submission" date="2024-07" db="EMBL/GenBank/DDBJ databases">
        <title>Complete genome sequence of Verrucomicrobiaceae bacterium NT6N.</title>
        <authorList>
            <person name="Huang C."/>
            <person name="Takami H."/>
            <person name="Hamasaki K."/>
        </authorList>
    </citation>
    <scope>NUCLEOTIDE SEQUENCE</scope>
    <source>
        <strain evidence="2">NT6N</strain>
    </source>
</reference>
<proteinExistence type="predicted"/>
<evidence type="ECO:0000313" key="2">
    <source>
        <dbReference type="EMBL" id="BDS07166.1"/>
    </source>
</evidence>
<dbReference type="AlphaFoldDB" id="A0AAT9FMD5"/>
<dbReference type="EMBL" id="AP026866">
    <property type="protein sequence ID" value="BDS07166.1"/>
    <property type="molecule type" value="Genomic_DNA"/>
</dbReference>
<evidence type="ECO:0000256" key="1">
    <source>
        <dbReference type="SAM" id="SignalP"/>
    </source>
</evidence>
<sequence length="82" mass="9269">MSFISQAVLSITLAVVVSAQAPTELTWKNFDEVANYVRLKPADEIYQTVTWLDTVLAGHQEAQKQDKPLLLWLYFGDPRANC</sequence>